<proteinExistence type="predicted"/>
<keyword evidence="2" id="KW-0813">Transport</keyword>
<evidence type="ECO:0000256" key="7">
    <source>
        <dbReference type="ARBA" id="ARBA00023173"/>
    </source>
</evidence>
<dbReference type="InterPro" id="IPR046342">
    <property type="entry name" value="CBS_dom_sf"/>
</dbReference>
<comment type="subcellular location">
    <subcellularLocation>
        <location evidence="1">Membrane</location>
        <topology evidence="1">Multi-pass membrane protein</topology>
    </subcellularLocation>
</comment>
<dbReference type="InterPro" id="IPR000644">
    <property type="entry name" value="CBS_dom"/>
</dbReference>
<dbReference type="SUPFAM" id="SSF54631">
    <property type="entry name" value="CBS-domain pair"/>
    <property type="match status" value="1"/>
</dbReference>
<dbReference type="InterPro" id="IPR050368">
    <property type="entry name" value="ClC-type_chloride_channel"/>
</dbReference>
<name>A0A9D9NN28_9BACT</name>
<feature type="transmembrane region" description="Helical" evidence="11">
    <location>
        <begin position="16"/>
        <end position="37"/>
    </location>
</feature>
<feature type="domain" description="CBS" evidence="12">
    <location>
        <begin position="523"/>
        <end position="579"/>
    </location>
</feature>
<dbReference type="EMBL" id="JADILW010000026">
    <property type="protein sequence ID" value="MBO8479824.1"/>
    <property type="molecule type" value="Genomic_DNA"/>
</dbReference>
<feature type="transmembrane region" description="Helical" evidence="11">
    <location>
        <begin position="150"/>
        <end position="177"/>
    </location>
</feature>
<dbReference type="Pfam" id="PF00654">
    <property type="entry name" value="Voltage_CLC"/>
    <property type="match status" value="1"/>
</dbReference>
<evidence type="ECO:0000256" key="10">
    <source>
        <dbReference type="PROSITE-ProRule" id="PRU00703"/>
    </source>
</evidence>
<dbReference type="Proteomes" id="UP000823769">
    <property type="component" value="Unassembled WGS sequence"/>
</dbReference>
<feature type="transmembrane region" description="Helical" evidence="11">
    <location>
        <begin position="57"/>
        <end position="78"/>
    </location>
</feature>
<feature type="domain" description="CBS" evidence="12">
    <location>
        <begin position="457"/>
        <end position="516"/>
    </location>
</feature>
<evidence type="ECO:0000313" key="14">
    <source>
        <dbReference type="Proteomes" id="UP000823769"/>
    </source>
</evidence>
<dbReference type="AlphaFoldDB" id="A0A9D9NN28"/>
<dbReference type="GO" id="GO:0034707">
    <property type="term" value="C:chloride channel complex"/>
    <property type="evidence" value="ECO:0007669"/>
    <property type="project" value="UniProtKB-KW"/>
</dbReference>
<evidence type="ECO:0000256" key="8">
    <source>
        <dbReference type="ARBA" id="ARBA00023214"/>
    </source>
</evidence>
<dbReference type="PROSITE" id="PS51371">
    <property type="entry name" value="CBS"/>
    <property type="match status" value="2"/>
</dbReference>
<dbReference type="CDD" id="cd00400">
    <property type="entry name" value="Voltage_gated_ClC"/>
    <property type="match status" value="1"/>
</dbReference>
<accession>A0A9D9NN28</accession>
<dbReference type="CDD" id="cd02205">
    <property type="entry name" value="CBS_pair_SF"/>
    <property type="match status" value="1"/>
</dbReference>
<evidence type="ECO:0000256" key="11">
    <source>
        <dbReference type="SAM" id="Phobius"/>
    </source>
</evidence>
<feature type="transmembrane region" description="Helical" evidence="11">
    <location>
        <begin position="315"/>
        <end position="333"/>
    </location>
</feature>
<keyword evidence="3 11" id="KW-0812">Transmembrane</keyword>
<keyword evidence="8" id="KW-0868">Chloride</keyword>
<comment type="caution">
    <text evidence="13">The sequence shown here is derived from an EMBL/GenBank/DDBJ whole genome shotgun (WGS) entry which is preliminary data.</text>
</comment>
<feature type="transmembrane region" description="Helical" evidence="11">
    <location>
        <begin position="403"/>
        <end position="423"/>
    </location>
</feature>
<dbReference type="Gene3D" id="1.10.3080.10">
    <property type="entry name" value="Clc chloride channel"/>
    <property type="match status" value="1"/>
</dbReference>
<evidence type="ECO:0000256" key="6">
    <source>
        <dbReference type="ARBA" id="ARBA00023136"/>
    </source>
</evidence>
<keyword evidence="10" id="KW-0129">CBS domain</keyword>
<reference evidence="13" key="2">
    <citation type="journal article" date="2021" name="PeerJ">
        <title>Extensive microbial diversity within the chicken gut microbiome revealed by metagenomics and culture.</title>
        <authorList>
            <person name="Gilroy R."/>
            <person name="Ravi A."/>
            <person name="Getino M."/>
            <person name="Pursley I."/>
            <person name="Horton D.L."/>
            <person name="Alikhan N.F."/>
            <person name="Baker D."/>
            <person name="Gharbi K."/>
            <person name="Hall N."/>
            <person name="Watson M."/>
            <person name="Adriaenssens E.M."/>
            <person name="Foster-Nyarko E."/>
            <person name="Jarju S."/>
            <person name="Secka A."/>
            <person name="Antonio M."/>
            <person name="Oren A."/>
            <person name="Chaudhuri R.R."/>
            <person name="La Ragione R."/>
            <person name="Hildebrand F."/>
            <person name="Pallen M.J."/>
        </authorList>
    </citation>
    <scope>NUCLEOTIDE SEQUENCE</scope>
    <source>
        <strain evidence="13">B3-1481</strain>
    </source>
</reference>
<evidence type="ECO:0000256" key="4">
    <source>
        <dbReference type="ARBA" id="ARBA00022989"/>
    </source>
</evidence>
<feature type="transmembrane region" description="Helical" evidence="11">
    <location>
        <begin position="339"/>
        <end position="361"/>
    </location>
</feature>
<dbReference type="InterPro" id="IPR001807">
    <property type="entry name" value="ClC"/>
</dbReference>
<feature type="transmembrane region" description="Helical" evidence="11">
    <location>
        <begin position="189"/>
        <end position="208"/>
    </location>
</feature>
<dbReference type="InterPro" id="IPR014743">
    <property type="entry name" value="Cl-channel_core"/>
</dbReference>
<evidence type="ECO:0000256" key="3">
    <source>
        <dbReference type="ARBA" id="ARBA00022692"/>
    </source>
</evidence>
<dbReference type="PANTHER" id="PTHR43427:SF6">
    <property type="entry name" value="CHLORIDE CHANNEL PROTEIN CLC-E"/>
    <property type="match status" value="1"/>
</dbReference>
<evidence type="ECO:0000256" key="2">
    <source>
        <dbReference type="ARBA" id="ARBA00022448"/>
    </source>
</evidence>
<keyword evidence="4 11" id="KW-1133">Transmembrane helix</keyword>
<dbReference type="Pfam" id="PF00571">
    <property type="entry name" value="CBS"/>
    <property type="match status" value="1"/>
</dbReference>
<feature type="transmembrane region" description="Helical" evidence="11">
    <location>
        <begin position="373"/>
        <end position="397"/>
    </location>
</feature>
<gene>
    <name evidence="13" type="ORF">IAB76_01735</name>
</gene>
<feature type="transmembrane region" description="Helical" evidence="11">
    <location>
        <begin position="261"/>
        <end position="281"/>
    </location>
</feature>
<evidence type="ECO:0000256" key="5">
    <source>
        <dbReference type="ARBA" id="ARBA00023065"/>
    </source>
</evidence>
<dbReference type="PANTHER" id="PTHR43427">
    <property type="entry name" value="CHLORIDE CHANNEL PROTEIN CLC-E"/>
    <property type="match status" value="1"/>
</dbReference>
<keyword evidence="6 11" id="KW-0472">Membrane</keyword>
<dbReference type="PROSITE" id="PS51257">
    <property type="entry name" value="PROKAR_LIPOPROTEIN"/>
    <property type="match status" value="1"/>
</dbReference>
<feature type="transmembrane region" description="Helical" evidence="11">
    <location>
        <begin position="105"/>
        <end position="130"/>
    </location>
</feature>
<evidence type="ECO:0000313" key="13">
    <source>
        <dbReference type="EMBL" id="MBO8479824.1"/>
    </source>
</evidence>
<reference evidence="13" key="1">
    <citation type="submission" date="2020-10" db="EMBL/GenBank/DDBJ databases">
        <authorList>
            <person name="Gilroy R."/>
        </authorList>
    </citation>
    <scope>NUCLEOTIDE SEQUENCE</scope>
    <source>
        <strain evidence="13">B3-1481</strain>
    </source>
</reference>
<organism evidence="13 14">
    <name type="scientific">Candidatus Cryptobacteroides avistercoris</name>
    <dbReference type="NCBI Taxonomy" id="2840758"/>
    <lineage>
        <taxon>Bacteria</taxon>
        <taxon>Pseudomonadati</taxon>
        <taxon>Bacteroidota</taxon>
        <taxon>Bacteroidia</taxon>
        <taxon>Bacteroidales</taxon>
        <taxon>Candidatus Cryptobacteroides</taxon>
    </lineage>
</organism>
<keyword evidence="7" id="KW-0869">Chloride channel</keyword>
<evidence type="ECO:0000256" key="1">
    <source>
        <dbReference type="ARBA" id="ARBA00004141"/>
    </source>
</evidence>
<evidence type="ECO:0000256" key="9">
    <source>
        <dbReference type="ARBA" id="ARBA00023303"/>
    </source>
</evidence>
<keyword evidence="9" id="KW-0407">Ion channel</keyword>
<dbReference type="PRINTS" id="PR00762">
    <property type="entry name" value="CLCHANNEL"/>
</dbReference>
<protein>
    <submittedName>
        <fullName evidence="13">Chloride channel protein</fullName>
    </submittedName>
</protein>
<dbReference type="GO" id="GO:0005254">
    <property type="term" value="F:chloride channel activity"/>
    <property type="evidence" value="ECO:0007669"/>
    <property type="project" value="UniProtKB-KW"/>
</dbReference>
<dbReference type="Gene3D" id="3.10.580.10">
    <property type="entry name" value="CBS-domain"/>
    <property type="match status" value="1"/>
</dbReference>
<evidence type="ECO:0000259" key="12">
    <source>
        <dbReference type="PROSITE" id="PS51371"/>
    </source>
</evidence>
<feature type="transmembrane region" description="Helical" evidence="11">
    <location>
        <begin position="228"/>
        <end position="249"/>
    </location>
</feature>
<dbReference type="SUPFAM" id="SSF81340">
    <property type="entry name" value="Clc chloride channel"/>
    <property type="match status" value="1"/>
</dbReference>
<sequence length="584" mass="63514">MRLINPLYRISEHSRLLLLSFIIGVLSGCAAVVLDGAIEQISHFLIGGRTGVPGEGWRFLVLPGVGMLISLLLVRYVVRDNIGHGVTKVLLAVSRNESKIRPHNMWSSVVTSSFTIGFGGSVGAEAPIVYTGAAIGSNIGRVCGLSYRNITILLGCGAAGAIAGIFKAPLAGVLFTMEILLFNVSMNSMLPLLISTISATMVSCIFRGATPVFACTLTPFALDNVPFYIVLGIAAGLFSLYFTNGTLWLEDKLAHIRSPYLRWLLCASVLGLLIFLFPPLYGQGYDSLNALLAGREIAVESSSVLSFMMRSAWGVPLFFLLVLFFKIITMTLTNSGGGVGGTFGPTLFAGAILGFVVSRCMNLLGADVPEQNFVLVGMAALMAAVMQSPMTAIFLIAEISGGYGLLIPLILCATVSFGTVRIFERYSIYTKRIAQSGDLLTHDNDQAVLTLLNTNSLIRDKYPKVQIDAPLRDIVGVVSQSDAAVLAVIDSQGRFQGMVDLAAARKYLFDTELYDKLHVYNLMETPPEYIYYGEKMDSVMKKFDRTGAWRLPVIDENRRYLGFISKSRLLTAYRAELKEISMQD</sequence>
<keyword evidence="5" id="KW-0406">Ion transport</keyword>